<gene>
    <name evidence="1" type="ORF">SPELUC_LOCUS9159</name>
</gene>
<reference evidence="1" key="1">
    <citation type="submission" date="2021-06" db="EMBL/GenBank/DDBJ databases">
        <authorList>
            <person name="Kallberg Y."/>
            <person name="Tangrot J."/>
            <person name="Rosling A."/>
        </authorList>
    </citation>
    <scope>NUCLEOTIDE SEQUENCE</scope>
    <source>
        <strain evidence="1">28 12/20/2015</strain>
    </source>
</reference>
<keyword evidence="2" id="KW-1185">Reference proteome</keyword>
<proteinExistence type="predicted"/>
<evidence type="ECO:0000313" key="2">
    <source>
        <dbReference type="Proteomes" id="UP000789366"/>
    </source>
</evidence>
<comment type="caution">
    <text evidence="1">The sequence shown here is derived from an EMBL/GenBank/DDBJ whole genome shotgun (WGS) entry which is preliminary data.</text>
</comment>
<protein>
    <submittedName>
        <fullName evidence="1">15964_t:CDS:1</fullName>
    </submittedName>
</protein>
<organism evidence="1 2">
    <name type="scientific">Cetraspora pellucida</name>
    <dbReference type="NCBI Taxonomy" id="1433469"/>
    <lineage>
        <taxon>Eukaryota</taxon>
        <taxon>Fungi</taxon>
        <taxon>Fungi incertae sedis</taxon>
        <taxon>Mucoromycota</taxon>
        <taxon>Glomeromycotina</taxon>
        <taxon>Glomeromycetes</taxon>
        <taxon>Diversisporales</taxon>
        <taxon>Gigasporaceae</taxon>
        <taxon>Cetraspora</taxon>
    </lineage>
</organism>
<accession>A0ACA9NIZ7</accession>
<sequence length="215" mass="24540">MKREEKYWLKVSQKDTEFSPNSTNQNNANQQTPPPPTNPETGQESVNQEYEKAKKQAEQQAQKEQEQNNSTPTNNNTPNQSPQPTNQEPEQQDQPTNNPLPTPETIQENYNNDKDKSTIENSPNSTTPEQKEQFEALLKLIIGAELSIKNNQFNPETLSKLIQEKEQNTETYQLLKERIEQAINELSSLQQKQDNSNEPTVNKQPTMGSAEIFAI</sequence>
<name>A0ACA9NIZ7_9GLOM</name>
<dbReference type="Proteomes" id="UP000789366">
    <property type="component" value="Unassembled WGS sequence"/>
</dbReference>
<dbReference type="EMBL" id="CAJVPW010014952">
    <property type="protein sequence ID" value="CAG8657880.1"/>
    <property type="molecule type" value="Genomic_DNA"/>
</dbReference>
<evidence type="ECO:0000313" key="1">
    <source>
        <dbReference type="EMBL" id="CAG8657880.1"/>
    </source>
</evidence>